<accession>A0A378JNJ4</accession>
<evidence type="ECO:0000256" key="1">
    <source>
        <dbReference type="ARBA" id="ARBA00022727"/>
    </source>
</evidence>
<dbReference type="GO" id="GO:0000287">
    <property type="term" value="F:magnesium ion binding"/>
    <property type="evidence" value="ECO:0007669"/>
    <property type="project" value="InterPro"/>
</dbReference>
<dbReference type="EMBL" id="UGOD01000001">
    <property type="protein sequence ID" value="STX51570.1"/>
    <property type="molecule type" value="Genomic_DNA"/>
</dbReference>
<dbReference type="AlphaFoldDB" id="A0A378JNJ4"/>
<evidence type="ECO:0000313" key="4">
    <source>
        <dbReference type="Proteomes" id="UP000254794"/>
    </source>
</evidence>
<dbReference type="Pfam" id="PF13793">
    <property type="entry name" value="Pribosyltran_N"/>
    <property type="match status" value="1"/>
</dbReference>
<dbReference type="RefSeq" id="WP_115331199.1">
    <property type="nucleotide sequence ID" value="NZ_CAAAHP010000001.1"/>
</dbReference>
<proteinExistence type="predicted"/>
<dbReference type="GO" id="GO:0004749">
    <property type="term" value="F:ribose phosphate diphosphokinase activity"/>
    <property type="evidence" value="ECO:0007669"/>
    <property type="project" value="UniProtKB-EC"/>
</dbReference>
<dbReference type="Gene3D" id="3.40.50.2020">
    <property type="match status" value="2"/>
</dbReference>
<feature type="domain" description="Ribose-phosphate pyrophosphokinase N-terminal" evidence="2">
    <location>
        <begin position="273"/>
        <end position="386"/>
    </location>
</feature>
<dbReference type="CDD" id="cd06223">
    <property type="entry name" value="PRTases_typeI"/>
    <property type="match status" value="1"/>
</dbReference>
<dbReference type="InterPro" id="IPR005946">
    <property type="entry name" value="Rib-P_diPkinase"/>
</dbReference>
<protein>
    <submittedName>
        <fullName evidence="3">Ribose-phosphate pyrophosphokinase</fullName>
        <ecNumber evidence="3">2.7.6.1</ecNumber>
    </submittedName>
</protein>
<dbReference type="PANTHER" id="PTHR10210">
    <property type="entry name" value="RIBOSE-PHOSPHATE DIPHOSPHOKINASE FAMILY MEMBER"/>
    <property type="match status" value="1"/>
</dbReference>
<name>A0A378JNJ4_9GAMM</name>
<dbReference type="GO" id="GO:0016301">
    <property type="term" value="F:kinase activity"/>
    <property type="evidence" value="ECO:0007669"/>
    <property type="project" value="UniProtKB-KW"/>
</dbReference>
<keyword evidence="4" id="KW-1185">Reference proteome</keyword>
<dbReference type="OrthoDB" id="5633757at2"/>
<dbReference type="InterPro" id="IPR029099">
    <property type="entry name" value="Pribosyltran_N"/>
</dbReference>
<dbReference type="PANTHER" id="PTHR10210:SF45">
    <property type="entry name" value="RIBOSE-PHOSPHATE PYROPHOSPHOKINASE 3, CHLOROPLASTIC"/>
    <property type="match status" value="1"/>
</dbReference>
<dbReference type="GO" id="GO:0005737">
    <property type="term" value="C:cytoplasm"/>
    <property type="evidence" value="ECO:0007669"/>
    <property type="project" value="TreeGrafter"/>
</dbReference>
<dbReference type="GO" id="GO:0002189">
    <property type="term" value="C:ribose phosphate diphosphokinase complex"/>
    <property type="evidence" value="ECO:0007669"/>
    <property type="project" value="TreeGrafter"/>
</dbReference>
<evidence type="ECO:0000313" key="3">
    <source>
        <dbReference type="EMBL" id="STX51570.1"/>
    </source>
</evidence>
<dbReference type="GO" id="GO:0006164">
    <property type="term" value="P:purine nucleotide biosynthetic process"/>
    <property type="evidence" value="ECO:0007669"/>
    <property type="project" value="TreeGrafter"/>
</dbReference>
<dbReference type="SMART" id="SM01400">
    <property type="entry name" value="Pribosyltran_N"/>
    <property type="match status" value="1"/>
</dbReference>
<evidence type="ECO:0000259" key="2">
    <source>
        <dbReference type="Pfam" id="PF13793"/>
    </source>
</evidence>
<reference evidence="3 4" key="1">
    <citation type="submission" date="2018-06" db="EMBL/GenBank/DDBJ databases">
        <authorList>
            <consortium name="Pathogen Informatics"/>
            <person name="Doyle S."/>
        </authorList>
    </citation>
    <scope>NUCLEOTIDE SEQUENCE [LARGE SCALE GENOMIC DNA]</scope>
    <source>
        <strain evidence="3 4">NCTC13316</strain>
    </source>
</reference>
<sequence length="728" mass="81150">MSPSKQTSVEPQQFEISRLLTLNHNRSKNKFAKKGIFFKTSDELISSKFLNFYNQGCPVKTWQIDPKKVARNSFKIFSTGDPFAIISPDIEITGENINIHAGVEHANYSPLALLYEALQLCRCAYEQGAEKITIALPEQFHPVLCPNDFNILLTKLFKASGANKIYFYDKSYQGILDETNVNATIPLTVSDQPNSNALLYQLNKNELLNYLHLPNEQANSANIDSQVMHFTRKSYLNQLWSKVNLNHSNLFDNFYNNITSSIHIPEQEQTHILLCCQANRPLAEKIAAALRLKGEKVKLSYTEGQGEKAIIPSEANIAGAVVTIIQSTRPNPDNLVETAEYQKNGASAYFFEAAMIARQAHLRGAAKINFINPYQFNARSDKAENNPKGKTGAYVQQNGLLLEAAGVNQVITAECHDNHTLSGAYTGKKIKGTAVPALISISTELATNWLNESKQATKGQLRLVTPDAGATKRTKELVLHLQNILGKKLSESRILGEKQRDSHQDDSALINNLNVGDIGINAYDQYLITDDETATGSTLCQAIINLKENGAKNISVIVVHNNMPLDWLLRQLCLARFLYLGVNNLHFSDTQEMGSLANNYDDLIQTYAQKTSLSTSAVEEQVISWFKENISKDFSNKTSNYFNQELTRFKSMFNQLENKITVHSLAAEFASRVSKKPSKSHSLENIVSLPTNLKNFYANDRGMLLFSLPQSGIKEDGLNNTILPSKLG</sequence>
<keyword evidence="3" id="KW-0808">Transferase</keyword>
<dbReference type="InterPro" id="IPR000836">
    <property type="entry name" value="PRTase_dom"/>
</dbReference>
<organism evidence="3 4">
    <name type="scientific">Legionella busanensis</name>
    <dbReference type="NCBI Taxonomy" id="190655"/>
    <lineage>
        <taxon>Bacteria</taxon>
        <taxon>Pseudomonadati</taxon>
        <taxon>Pseudomonadota</taxon>
        <taxon>Gammaproteobacteria</taxon>
        <taxon>Legionellales</taxon>
        <taxon>Legionellaceae</taxon>
        <taxon>Legionella</taxon>
    </lineage>
</organism>
<keyword evidence="1" id="KW-0545">Nucleotide biosynthesis</keyword>
<keyword evidence="3" id="KW-0418">Kinase</keyword>
<dbReference type="GO" id="GO:0006015">
    <property type="term" value="P:5-phosphoribose 1-diphosphate biosynthetic process"/>
    <property type="evidence" value="ECO:0007669"/>
    <property type="project" value="TreeGrafter"/>
</dbReference>
<dbReference type="InterPro" id="IPR029057">
    <property type="entry name" value="PRTase-like"/>
</dbReference>
<dbReference type="EC" id="2.7.6.1" evidence="3"/>
<dbReference type="SUPFAM" id="SSF53271">
    <property type="entry name" value="PRTase-like"/>
    <property type="match status" value="2"/>
</dbReference>
<dbReference type="Proteomes" id="UP000254794">
    <property type="component" value="Unassembled WGS sequence"/>
</dbReference>
<gene>
    <name evidence="3" type="primary">prsA_1</name>
    <name evidence="3" type="ORF">NCTC13316_01666</name>
</gene>